<evidence type="ECO:0000256" key="5">
    <source>
        <dbReference type="ARBA" id="ARBA00022553"/>
    </source>
</evidence>
<dbReference type="RefSeq" id="WP_316025288.1">
    <property type="nucleotide sequence ID" value="NZ_JAWDIO010000002.1"/>
</dbReference>
<dbReference type="PROSITE" id="PS50885">
    <property type="entry name" value="HAMP"/>
    <property type="match status" value="1"/>
</dbReference>
<dbReference type="EC" id="2.7.13.3" evidence="3"/>
<dbReference type="InterPro" id="IPR004358">
    <property type="entry name" value="Sig_transdc_His_kin-like_C"/>
</dbReference>
<feature type="transmembrane region" description="Helical" evidence="11">
    <location>
        <begin position="134"/>
        <end position="157"/>
    </location>
</feature>
<evidence type="ECO:0000256" key="3">
    <source>
        <dbReference type="ARBA" id="ARBA00012438"/>
    </source>
</evidence>
<evidence type="ECO:0000256" key="2">
    <source>
        <dbReference type="ARBA" id="ARBA00004651"/>
    </source>
</evidence>
<dbReference type="PANTHER" id="PTHR44936:SF10">
    <property type="entry name" value="SENSOR PROTEIN RSTB"/>
    <property type="match status" value="1"/>
</dbReference>
<keyword evidence="6" id="KW-0808">Transferase</keyword>
<dbReference type="Gene3D" id="3.30.565.10">
    <property type="entry name" value="Histidine kinase-like ATPase, C-terminal domain"/>
    <property type="match status" value="1"/>
</dbReference>
<dbReference type="SMART" id="SM00387">
    <property type="entry name" value="HATPase_c"/>
    <property type="match status" value="1"/>
</dbReference>
<dbReference type="GO" id="GO:0005524">
    <property type="term" value="F:ATP binding"/>
    <property type="evidence" value="ECO:0007669"/>
    <property type="project" value="UniProtKB-KW"/>
</dbReference>
<dbReference type="PRINTS" id="PR00344">
    <property type="entry name" value="BCTRLSENSOR"/>
</dbReference>
<dbReference type="EMBL" id="JAWDIO010000002">
    <property type="protein sequence ID" value="MDU0353633.1"/>
    <property type="molecule type" value="Genomic_DNA"/>
</dbReference>
<dbReference type="CDD" id="cd00082">
    <property type="entry name" value="HisKA"/>
    <property type="match status" value="1"/>
</dbReference>
<evidence type="ECO:0000256" key="10">
    <source>
        <dbReference type="SAM" id="Coils"/>
    </source>
</evidence>
<dbReference type="Pfam" id="PF00512">
    <property type="entry name" value="HisKA"/>
    <property type="match status" value="1"/>
</dbReference>
<protein>
    <recommendedName>
        <fullName evidence="3">histidine kinase</fullName>
        <ecNumber evidence="3">2.7.13.3</ecNumber>
    </recommendedName>
</protein>
<evidence type="ECO:0000313" key="14">
    <source>
        <dbReference type="EMBL" id="MDU0353633.1"/>
    </source>
</evidence>
<keyword evidence="8" id="KW-0418">Kinase</keyword>
<evidence type="ECO:0000256" key="6">
    <source>
        <dbReference type="ARBA" id="ARBA00022679"/>
    </source>
</evidence>
<comment type="catalytic activity">
    <reaction evidence="1">
        <text>ATP + protein L-histidine = ADP + protein N-phospho-L-histidine.</text>
        <dbReference type="EC" id="2.7.13.3"/>
    </reaction>
</comment>
<evidence type="ECO:0000313" key="15">
    <source>
        <dbReference type="Proteomes" id="UP001247805"/>
    </source>
</evidence>
<dbReference type="InterPro" id="IPR003661">
    <property type="entry name" value="HisK_dim/P_dom"/>
</dbReference>
<dbReference type="Pfam" id="PF02518">
    <property type="entry name" value="HATPase_c"/>
    <property type="match status" value="1"/>
</dbReference>
<accession>A0ABU3SUG9</accession>
<keyword evidence="15" id="KW-1185">Reference proteome</keyword>
<keyword evidence="9 14" id="KW-0067">ATP-binding</keyword>
<dbReference type="InterPro" id="IPR036097">
    <property type="entry name" value="HisK_dim/P_sf"/>
</dbReference>
<dbReference type="InterPro" id="IPR050980">
    <property type="entry name" value="2C_sensor_his_kinase"/>
</dbReference>
<dbReference type="PANTHER" id="PTHR44936">
    <property type="entry name" value="SENSOR PROTEIN CREC"/>
    <property type="match status" value="1"/>
</dbReference>
<dbReference type="InterPro" id="IPR003660">
    <property type="entry name" value="HAMP_dom"/>
</dbReference>
<evidence type="ECO:0000256" key="11">
    <source>
        <dbReference type="SAM" id="Phobius"/>
    </source>
</evidence>
<comment type="subcellular location">
    <subcellularLocation>
        <location evidence="2">Cell membrane</location>
        <topology evidence="2">Multi-pass membrane protein</topology>
    </subcellularLocation>
</comment>
<keyword evidence="11" id="KW-0472">Membrane</keyword>
<keyword evidence="11" id="KW-1133">Transmembrane helix</keyword>
<feature type="coiled-coil region" evidence="10">
    <location>
        <begin position="242"/>
        <end position="269"/>
    </location>
</feature>
<dbReference type="PROSITE" id="PS50109">
    <property type="entry name" value="HIS_KIN"/>
    <property type="match status" value="1"/>
</dbReference>
<dbReference type="CDD" id="cd06225">
    <property type="entry name" value="HAMP"/>
    <property type="match status" value="1"/>
</dbReference>
<reference evidence="14 15" key="1">
    <citation type="submission" date="2023-10" db="EMBL/GenBank/DDBJ databases">
        <title>Glaciecola aquimarina strain GGW-M5 nov., isolated from a coastal seawater.</title>
        <authorList>
            <person name="Bayburt H."/>
            <person name="Kim J.M."/>
            <person name="Choi B.J."/>
            <person name="Jeon C.O."/>
        </authorList>
    </citation>
    <scope>NUCLEOTIDE SEQUENCE [LARGE SCALE GENOMIC DNA]</scope>
    <source>
        <strain evidence="14 15">KCTC 32108</strain>
    </source>
</reference>
<sequence>MKKIYVGIVLTVIGSLVFLGWALDKVVQDNSESSLPADLLVYQKMMAGMARTLNGVESSILVAQVNQLAEQYQVDMVLEKTFNFALPQSLDAQLKANNTLVLQSEDATHFYSLLPSHPDILLSMTIPKEEPQGYMLDVMLTVILYVGIGLSLVIWLVPLTKRLSLLDKLARRFGQGQLDTRIQPSRFSYIDGIETSFNRMATQIETLVADNKLLAGSLSHDLRTPVSCLRFGIEAAIDCDDRQQKAEYLNRVEKELTRLEEMLEAFLEYASMERSALTLNPANEDLVALAKSVASELSPLAENSQQSIEVLPTPGAIELYVDGHWLNRALRNLVSNAMDYCRQRIQIELAESTDHWVIKIHDDGAGVVADKRESIFQAFVTANKSRSRQNPNFGLGLAIVKRVATWHGGSVYVDTSALLGGACFCLTLPKLSPLISK</sequence>
<organism evidence="14 15">
    <name type="scientific">Paraglaciecola aquimarina</name>
    <dbReference type="NCBI Taxonomy" id="1235557"/>
    <lineage>
        <taxon>Bacteria</taxon>
        <taxon>Pseudomonadati</taxon>
        <taxon>Pseudomonadota</taxon>
        <taxon>Gammaproteobacteria</taxon>
        <taxon>Alteromonadales</taxon>
        <taxon>Alteromonadaceae</taxon>
        <taxon>Paraglaciecola</taxon>
    </lineage>
</organism>
<dbReference type="InterPro" id="IPR003594">
    <property type="entry name" value="HATPase_dom"/>
</dbReference>
<keyword evidence="5" id="KW-0597">Phosphoprotein</keyword>
<dbReference type="Gene3D" id="6.10.340.10">
    <property type="match status" value="1"/>
</dbReference>
<proteinExistence type="predicted"/>
<evidence type="ECO:0000259" key="13">
    <source>
        <dbReference type="PROSITE" id="PS50885"/>
    </source>
</evidence>
<evidence type="ECO:0000256" key="4">
    <source>
        <dbReference type="ARBA" id="ARBA00022475"/>
    </source>
</evidence>
<keyword evidence="4" id="KW-1003">Cell membrane</keyword>
<evidence type="ECO:0000256" key="1">
    <source>
        <dbReference type="ARBA" id="ARBA00000085"/>
    </source>
</evidence>
<name>A0ABU3SUG9_9ALTE</name>
<keyword evidence="10" id="KW-0175">Coiled coil</keyword>
<evidence type="ECO:0000256" key="8">
    <source>
        <dbReference type="ARBA" id="ARBA00022777"/>
    </source>
</evidence>
<dbReference type="SMART" id="SM00388">
    <property type="entry name" value="HisKA"/>
    <property type="match status" value="1"/>
</dbReference>
<feature type="domain" description="HAMP" evidence="13">
    <location>
        <begin position="159"/>
        <end position="209"/>
    </location>
</feature>
<dbReference type="Proteomes" id="UP001247805">
    <property type="component" value="Unassembled WGS sequence"/>
</dbReference>
<evidence type="ECO:0000256" key="9">
    <source>
        <dbReference type="ARBA" id="ARBA00022840"/>
    </source>
</evidence>
<gene>
    <name evidence="14" type="ORF">RS130_06540</name>
</gene>
<dbReference type="InterPro" id="IPR036890">
    <property type="entry name" value="HATPase_C_sf"/>
</dbReference>
<dbReference type="Gene3D" id="1.10.287.130">
    <property type="match status" value="1"/>
</dbReference>
<dbReference type="SUPFAM" id="SSF55874">
    <property type="entry name" value="ATPase domain of HSP90 chaperone/DNA topoisomerase II/histidine kinase"/>
    <property type="match status" value="1"/>
</dbReference>
<dbReference type="SUPFAM" id="SSF47384">
    <property type="entry name" value="Homodimeric domain of signal transducing histidine kinase"/>
    <property type="match status" value="1"/>
</dbReference>
<feature type="domain" description="Histidine kinase" evidence="12">
    <location>
        <begin position="217"/>
        <end position="432"/>
    </location>
</feature>
<evidence type="ECO:0000256" key="7">
    <source>
        <dbReference type="ARBA" id="ARBA00022741"/>
    </source>
</evidence>
<evidence type="ECO:0000259" key="12">
    <source>
        <dbReference type="PROSITE" id="PS50109"/>
    </source>
</evidence>
<keyword evidence="7" id="KW-0547">Nucleotide-binding</keyword>
<dbReference type="InterPro" id="IPR005467">
    <property type="entry name" value="His_kinase_dom"/>
</dbReference>
<comment type="caution">
    <text evidence="14">The sequence shown here is derived from an EMBL/GenBank/DDBJ whole genome shotgun (WGS) entry which is preliminary data.</text>
</comment>
<keyword evidence="11" id="KW-0812">Transmembrane</keyword>